<dbReference type="AlphaFoldDB" id="W9R671"/>
<evidence type="ECO:0000313" key="2">
    <source>
        <dbReference type="EMBL" id="EXB58278.1"/>
    </source>
</evidence>
<organism evidence="2 3">
    <name type="scientific">Morus notabilis</name>
    <dbReference type="NCBI Taxonomy" id="981085"/>
    <lineage>
        <taxon>Eukaryota</taxon>
        <taxon>Viridiplantae</taxon>
        <taxon>Streptophyta</taxon>
        <taxon>Embryophyta</taxon>
        <taxon>Tracheophyta</taxon>
        <taxon>Spermatophyta</taxon>
        <taxon>Magnoliopsida</taxon>
        <taxon>eudicotyledons</taxon>
        <taxon>Gunneridae</taxon>
        <taxon>Pentapetalae</taxon>
        <taxon>rosids</taxon>
        <taxon>fabids</taxon>
        <taxon>Rosales</taxon>
        <taxon>Moraceae</taxon>
        <taxon>Moreae</taxon>
        <taxon>Morus</taxon>
    </lineage>
</organism>
<keyword evidence="3" id="KW-1185">Reference proteome</keyword>
<feature type="region of interest" description="Disordered" evidence="1">
    <location>
        <begin position="1"/>
        <end position="20"/>
    </location>
</feature>
<sequence length="96" mass="11386">MREREITDRKEGGGVDGEERCLSLFGNENRRRQRESGAAPVRIGVGDCEKRLEREGARERSRARENFLRSGRRRRRSGGWRRRQRRVSEEDGEERE</sequence>
<dbReference type="Proteomes" id="UP000030645">
    <property type="component" value="Unassembled WGS sequence"/>
</dbReference>
<proteinExistence type="predicted"/>
<protein>
    <submittedName>
        <fullName evidence="2">Uncharacterized protein</fullName>
    </submittedName>
</protein>
<evidence type="ECO:0000256" key="1">
    <source>
        <dbReference type="SAM" id="MobiDB-lite"/>
    </source>
</evidence>
<evidence type="ECO:0000313" key="3">
    <source>
        <dbReference type="Proteomes" id="UP000030645"/>
    </source>
</evidence>
<feature type="region of interest" description="Disordered" evidence="1">
    <location>
        <begin position="52"/>
        <end position="96"/>
    </location>
</feature>
<gene>
    <name evidence="2" type="ORF">L484_015611</name>
</gene>
<dbReference type="EMBL" id="KE344357">
    <property type="protein sequence ID" value="EXB58278.1"/>
    <property type="molecule type" value="Genomic_DNA"/>
</dbReference>
<feature type="compositionally biased region" description="Basic residues" evidence="1">
    <location>
        <begin position="70"/>
        <end position="85"/>
    </location>
</feature>
<reference evidence="3" key="1">
    <citation type="submission" date="2013-01" db="EMBL/GenBank/DDBJ databases">
        <title>Draft Genome Sequence of a Mulberry Tree, Morus notabilis C.K. Schneid.</title>
        <authorList>
            <person name="He N."/>
            <person name="Zhao S."/>
        </authorList>
    </citation>
    <scope>NUCLEOTIDE SEQUENCE</scope>
</reference>
<accession>W9R671</accession>
<name>W9R671_9ROSA</name>
<feature type="compositionally biased region" description="Basic and acidic residues" evidence="1">
    <location>
        <begin position="52"/>
        <end position="67"/>
    </location>
</feature>